<feature type="domain" description="PHD-type" evidence="6">
    <location>
        <begin position="383"/>
        <end position="435"/>
    </location>
</feature>
<comment type="caution">
    <text evidence="8">The sequence shown here is derived from an EMBL/GenBank/DDBJ whole genome shotgun (WGS) entry which is preliminary data.</text>
</comment>
<evidence type="ECO:0000256" key="5">
    <source>
        <dbReference type="SAM" id="MobiDB-lite"/>
    </source>
</evidence>
<dbReference type="GO" id="GO:0008270">
    <property type="term" value="F:zinc ion binding"/>
    <property type="evidence" value="ECO:0007669"/>
    <property type="project" value="UniProtKB-KW"/>
</dbReference>
<evidence type="ECO:0000259" key="6">
    <source>
        <dbReference type="PROSITE" id="PS50016"/>
    </source>
</evidence>
<dbReference type="SUPFAM" id="SSF57903">
    <property type="entry name" value="FYVE/PHD zinc finger"/>
    <property type="match status" value="1"/>
</dbReference>
<dbReference type="Pfam" id="PF25073">
    <property type="entry name" value="DUF7797"/>
    <property type="match status" value="1"/>
</dbReference>
<keyword evidence="2 4" id="KW-0863">Zinc-finger</keyword>
<dbReference type="InterPro" id="IPR019787">
    <property type="entry name" value="Znf_PHD-finger"/>
</dbReference>
<gene>
    <name evidence="8" type="ORF">Acr_03g0011280</name>
</gene>
<dbReference type="OrthoDB" id="787137at2759"/>
<dbReference type="Gene3D" id="2.30.30.490">
    <property type="match status" value="1"/>
</dbReference>
<dbReference type="AlphaFoldDB" id="A0A7J0ECY8"/>
<dbReference type="Proteomes" id="UP000585474">
    <property type="component" value="Unassembled WGS sequence"/>
</dbReference>
<dbReference type="InterPro" id="IPR019786">
    <property type="entry name" value="Zinc_finger_PHD-type_CS"/>
</dbReference>
<reference evidence="8 9" key="1">
    <citation type="submission" date="2019-07" db="EMBL/GenBank/DDBJ databases">
        <title>De Novo Assembly of kiwifruit Actinidia rufa.</title>
        <authorList>
            <person name="Sugita-Konishi S."/>
            <person name="Sato K."/>
            <person name="Mori E."/>
            <person name="Abe Y."/>
            <person name="Kisaki G."/>
            <person name="Hamano K."/>
            <person name="Suezawa K."/>
            <person name="Otani M."/>
            <person name="Fukuda T."/>
            <person name="Manabe T."/>
            <person name="Gomi K."/>
            <person name="Tabuchi M."/>
            <person name="Akimitsu K."/>
            <person name="Kataoka I."/>
        </authorList>
    </citation>
    <scope>NUCLEOTIDE SEQUENCE [LARGE SCALE GENOMIC DNA]</scope>
    <source>
        <strain evidence="9">cv. Fuchu</strain>
    </source>
</reference>
<evidence type="ECO:0000256" key="1">
    <source>
        <dbReference type="ARBA" id="ARBA00022723"/>
    </source>
</evidence>
<dbReference type="InterPro" id="IPR001965">
    <property type="entry name" value="Znf_PHD"/>
</dbReference>
<protein>
    <submittedName>
        <fullName evidence="8">RING/FYVE/PHD zinc finger superfamily protein</fullName>
    </submittedName>
</protein>
<dbReference type="PANTHER" id="PTHR47527">
    <property type="entry name" value="RING/FYVE/PHD ZINC FINGER SUPERFAMILY PROTEIN"/>
    <property type="match status" value="1"/>
</dbReference>
<feature type="region of interest" description="Disordered" evidence="5">
    <location>
        <begin position="264"/>
        <end position="293"/>
    </location>
</feature>
<dbReference type="PROSITE" id="PS01359">
    <property type="entry name" value="ZF_PHD_1"/>
    <property type="match status" value="1"/>
</dbReference>
<dbReference type="PROSITE" id="PS50016">
    <property type="entry name" value="ZF_PHD_2"/>
    <property type="match status" value="1"/>
</dbReference>
<dbReference type="InterPro" id="IPR043151">
    <property type="entry name" value="BAH_sf"/>
</dbReference>
<dbReference type="PANTHER" id="PTHR47527:SF3">
    <property type="entry name" value="RING_FYVE_PHD ZINC FINGER SUPERFAMILY PROTEIN"/>
    <property type="match status" value="1"/>
</dbReference>
<dbReference type="PROSITE" id="PS51038">
    <property type="entry name" value="BAH"/>
    <property type="match status" value="1"/>
</dbReference>
<name>A0A7J0ECY8_9ERIC</name>
<dbReference type="Pfam" id="PF00628">
    <property type="entry name" value="PHD"/>
    <property type="match status" value="1"/>
</dbReference>
<feature type="compositionally biased region" description="Polar residues" evidence="5">
    <location>
        <begin position="266"/>
        <end position="278"/>
    </location>
</feature>
<dbReference type="InterPro" id="IPR011011">
    <property type="entry name" value="Znf_FYVE_PHD"/>
</dbReference>
<proteinExistence type="predicted"/>
<dbReference type="CDD" id="cd15489">
    <property type="entry name" value="PHD_SF"/>
    <property type="match status" value="1"/>
</dbReference>
<dbReference type="SMART" id="SM00249">
    <property type="entry name" value="PHD"/>
    <property type="match status" value="1"/>
</dbReference>
<evidence type="ECO:0000256" key="3">
    <source>
        <dbReference type="ARBA" id="ARBA00022833"/>
    </source>
</evidence>
<evidence type="ECO:0000313" key="9">
    <source>
        <dbReference type="Proteomes" id="UP000585474"/>
    </source>
</evidence>
<evidence type="ECO:0000313" key="8">
    <source>
        <dbReference type="EMBL" id="GFY84354.1"/>
    </source>
</evidence>
<evidence type="ECO:0000256" key="4">
    <source>
        <dbReference type="PROSITE-ProRule" id="PRU00146"/>
    </source>
</evidence>
<feature type="region of interest" description="Disordered" evidence="5">
    <location>
        <begin position="592"/>
        <end position="656"/>
    </location>
</feature>
<dbReference type="InterPro" id="IPR056699">
    <property type="entry name" value="DUF7797"/>
</dbReference>
<sequence>MDCNRFEARSEGFSAAIGGLESPPPKKARIGGGLVGDVKKAAEIVLVLAAMGRMRGGRDPTAAEMQMIVDAREKLVLVCGEFTPKDVFPREVFGSVIEDLGLGKLREQRLGFRGPKMSIAEKILLTKQKMEKSEELSLLYVTHSSQRLQTNLDAAAESRSASHFTRTIPLNKPNPSGGFQPASPLGHVSVANSTPLPYQLPASELSASRVSNGLPTSLLGRDSSSSTLPRVERPHFSLDPIPNGSSYALKNQATSSGDATVLKTPAWSQHSQSTSSGKTGPDKKMLPHPPAKMEGTVKVEGTANITTSRMAPQAAMSKTFITQTTSGHLATMSRHVQGNNFVQSPLVSNVHGEIGKIVQKLLQPKHQDHPTWTPPPRDYMNKALNCQVCNLTIIEVEDVLVCDACEKGYHLKCLQSHNQKAIPKSEWHCFKCLSLSNGKPLPPKYGCVTRNKNTPNVPSNTASIQSSPEKKVGTLGEKGNQQKITANGSSGLSSAPAGSMVNNHNPSASGSNMPKAIDMQGNDILSIRENMDDKCHVQICPNDAIRTSRTACVSSSADSSVERSCKEKLVVKGWSPAKPFDTVGKTLDHLQASSNSQDNDQKGLSYSAGIPPKQSHDNNLTVKDSERSDCSKIFYGNGNGDTKQEEPGVARPEPVETSGTGILASEHVRSSSDCSDDVDWIGDIIQVHNGKTHYSSCCINGIVYKVKDYALFHFNNDKLIPSRLQAMWEDNKTRSKWVIVNQCYFPGDMPQTAGHPCSPDSNEVYESNHGITIMASLIRGPCEVLPLGKFVKESERRSHLGSKANDRLWPLFLCK</sequence>
<dbReference type="InterPro" id="IPR001025">
    <property type="entry name" value="BAH_dom"/>
</dbReference>
<dbReference type="GO" id="GO:0003682">
    <property type="term" value="F:chromatin binding"/>
    <property type="evidence" value="ECO:0007669"/>
    <property type="project" value="InterPro"/>
</dbReference>
<dbReference type="EMBL" id="BJWL01000003">
    <property type="protein sequence ID" value="GFY84354.1"/>
    <property type="molecule type" value="Genomic_DNA"/>
</dbReference>
<keyword evidence="3" id="KW-0862">Zinc</keyword>
<feature type="region of interest" description="Disordered" evidence="5">
    <location>
        <begin position="453"/>
        <end position="476"/>
    </location>
</feature>
<feature type="region of interest" description="Disordered" evidence="5">
    <location>
        <begin position="216"/>
        <end position="251"/>
    </location>
</feature>
<feature type="region of interest" description="Disordered" evidence="5">
    <location>
        <begin position="159"/>
        <end position="186"/>
    </location>
</feature>
<keyword evidence="1" id="KW-0479">Metal-binding</keyword>
<organism evidence="8 9">
    <name type="scientific">Actinidia rufa</name>
    <dbReference type="NCBI Taxonomy" id="165716"/>
    <lineage>
        <taxon>Eukaryota</taxon>
        <taxon>Viridiplantae</taxon>
        <taxon>Streptophyta</taxon>
        <taxon>Embryophyta</taxon>
        <taxon>Tracheophyta</taxon>
        <taxon>Spermatophyta</taxon>
        <taxon>Magnoliopsida</taxon>
        <taxon>eudicotyledons</taxon>
        <taxon>Gunneridae</taxon>
        <taxon>Pentapetalae</taxon>
        <taxon>asterids</taxon>
        <taxon>Ericales</taxon>
        <taxon>Actinidiaceae</taxon>
        <taxon>Actinidia</taxon>
    </lineage>
</organism>
<evidence type="ECO:0000256" key="2">
    <source>
        <dbReference type="ARBA" id="ARBA00022771"/>
    </source>
</evidence>
<feature type="compositionally biased region" description="Polar residues" evidence="5">
    <location>
        <begin position="453"/>
        <end position="467"/>
    </location>
</feature>
<feature type="domain" description="BAH" evidence="7">
    <location>
        <begin position="702"/>
        <end position="815"/>
    </location>
</feature>
<keyword evidence="9" id="KW-1185">Reference proteome</keyword>
<dbReference type="InterPro" id="IPR013083">
    <property type="entry name" value="Znf_RING/FYVE/PHD"/>
</dbReference>
<evidence type="ECO:0000259" key="7">
    <source>
        <dbReference type="PROSITE" id="PS51038"/>
    </source>
</evidence>
<accession>A0A7J0ECY8</accession>
<dbReference type="CDD" id="cd04370">
    <property type="entry name" value="BAH"/>
    <property type="match status" value="1"/>
</dbReference>
<feature type="compositionally biased region" description="Polar residues" evidence="5">
    <location>
        <begin position="592"/>
        <end position="604"/>
    </location>
</feature>
<dbReference type="Gene3D" id="3.30.40.10">
    <property type="entry name" value="Zinc/RING finger domain, C3HC4 (zinc finger)"/>
    <property type="match status" value="1"/>
</dbReference>